<dbReference type="AlphaFoldDB" id="A0A3B1E5L6"/>
<sequence length="317" mass="36925">MQISSVVDIVNGQLLNEPYISSIVQIHDSVKKIRVGDLFIVKNKNDITTAIQNGAFAILLDFDVEICDFEIAWIKVEDIVSSQIKLLRFMLSNKNIQTYYCDTISFELFNIYSSVNKNLILLSNDIDIDFKKLKNINNTNIILSDNRKYIKNIQPLHQNFEIDKHSIQNLVQNSLFYVTFLFNNKLYHKIKLTSIYIDHFLSVENFLGEKLDTNRLKLFNYFAPIFINSNCEIVEFGKSNKFILTNNKASLINNEIDFLKDNYGYANIEVIDNIIDDDKLFKLIKTTNFNALYIKGKHRESMMNILQKNTRMANILI</sequence>
<protein>
    <recommendedName>
        <fullName evidence="2">Peptidoglycan synthetase</fullName>
    </recommendedName>
</protein>
<evidence type="ECO:0000313" key="1">
    <source>
        <dbReference type="EMBL" id="VAY86654.1"/>
    </source>
</evidence>
<evidence type="ECO:0008006" key="2">
    <source>
        <dbReference type="Google" id="ProtNLM"/>
    </source>
</evidence>
<accession>A0A3B1E5L6</accession>
<proteinExistence type="predicted"/>
<dbReference type="EMBL" id="UOYO01000015">
    <property type="protein sequence ID" value="VAY86654.1"/>
    <property type="molecule type" value="Genomic_DNA"/>
</dbReference>
<name>A0A3B1E5L6_9ZZZZ</name>
<organism evidence="1">
    <name type="scientific">hydrothermal vent metagenome</name>
    <dbReference type="NCBI Taxonomy" id="652676"/>
    <lineage>
        <taxon>unclassified sequences</taxon>
        <taxon>metagenomes</taxon>
        <taxon>ecological metagenomes</taxon>
    </lineage>
</organism>
<reference evidence="1" key="1">
    <citation type="submission" date="2018-10" db="EMBL/GenBank/DDBJ databases">
        <authorList>
            <person name="Aoki K."/>
        </authorList>
    </citation>
    <scope>NUCLEOTIDE SEQUENCE</scope>
</reference>
<gene>
    <name evidence="1" type="ORF">MNB_ARC-1_32</name>
</gene>